<feature type="region of interest" description="Disordered" evidence="3">
    <location>
        <begin position="361"/>
        <end position="392"/>
    </location>
</feature>
<keyword evidence="2" id="KW-0175">Coiled coil</keyword>
<organism evidence="5 6">
    <name type="scientific">Arabis nemorensis</name>
    <dbReference type="NCBI Taxonomy" id="586526"/>
    <lineage>
        <taxon>Eukaryota</taxon>
        <taxon>Viridiplantae</taxon>
        <taxon>Streptophyta</taxon>
        <taxon>Embryophyta</taxon>
        <taxon>Tracheophyta</taxon>
        <taxon>Spermatophyta</taxon>
        <taxon>Magnoliopsida</taxon>
        <taxon>eudicotyledons</taxon>
        <taxon>Gunneridae</taxon>
        <taxon>Pentapetalae</taxon>
        <taxon>rosids</taxon>
        <taxon>malvids</taxon>
        <taxon>Brassicales</taxon>
        <taxon>Brassicaceae</taxon>
        <taxon>Arabideae</taxon>
        <taxon>Arabis</taxon>
    </lineage>
</organism>
<dbReference type="Pfam" id="PF03763">
    <property type="entry name" value="Remorin_C"/>
    <property type="match status" value="1"/>
</dbReference>
<feature type="region of interest" description="Disordered" evidence="3">
    <location>
        <begin position="251"/>
        <end position="270"/>
    </location>
</feature>
<feature type="compositionally biased region" description="Polar residues" evidence="3">
    <location>
        <begin position="1"/>
        <end position="10"/>
    </location>
</feature>
<name>A0A565AUH9_9BRAS</name>
<dbReference type="OrthoDB" id="648416at2759"/>
<comment type="caution">
    <text evidence="5">The sequence shown here is derived from an EMBL/GenBank/DDBJ whole genome shotgun (WGS) entry which is preliminary data.</text>
</comment>
<accession>A0A565AUH9</accession>
<feature type="domain" description="Remorin C-terminal" evidence="4">
    <location>
        <begin position="460"/>
        <end position="539"/>
    </location>
</feature>
<comment type="similarity">
    <text evidence="1">Belongs to the remorin family.</text>
</comment>
<dbReference type="EMBL" id="CABITT030000001">
    <property type="protein sequence ID" value="VVA92740.1"/>
    <property type="molecule type" value="Genomic_DNA"/>
</dbReference>
<dbReference type="PANTHER" id="PTHR31471">
    <property type="entry name" value="OS02G0116800 PROTEIN"/>
    <property type="match status" value="1"/>
</dbReference>
<gene>
    <name evidence="5" type="ORF">ANE_LOCUS3185</name>
</gene>
<sequence>MPSYNVQRPTAASGGGSRRNSSPDSLIFTPESNLSLFSSASVSVDRCSSTSDAHDRDYSLVSAPSLERDQRVSSSCRDVDPDKRGTEWKHSRNSRKANKVKAAWKEEIEVNNKEDENQNLDSARSSFSVALRECQERKSRSETLAKKIDYQRNVSLDLSNNVTSLSPRVVNAKRTSVSTNKSSVFPSPGTPTYLHGMQKGWSSERVPLRSNGGRSPPNAGFLPLYSGRTVPSKWEDAERWILSPLAREGAPRTSFAATHERRPKSKSGPLGPPGLAYYSLYSPAVPMVHGGNMSCLTSTSPFSAGVLPENVGSRGSTAAAFPQRTDPCMARSVSIHGCSETLPSLLSSHDEIHDSIKDPATDARAASRRDMATQMSPEGSIRLSPERQCSYSPSSPSALPIVELLNAHSNRAEVKDLQVDEKVTVTRWSKRHRALYHGDSSQMRDHLHGKDRDPQGLTWAKTEEARIMSWENLQKAKAEAKIRKLEMKLEKKRSSSMEKIMRKVKSAEKRAEEMRRSVLDNQVPSASRRKAISFRRSGKAKIASLSGCFTCHAF</sequence>
<feature type="compositionally biased region" description="Basic and acidic residues" evidence="3">
    <location>
        <begin position="66"/>
        <end position="90"/>
    </location>
</feature>
<reference evidence="5" key="1">
    <citation type="submission" date="2019-07" db="EMBL/GenBank/DDBJ databases">
        <authorList>
            <person name="Dittberner H."/>
        </authorList>
    </citation>
    <scope>NUCLEOTIDE SEQUENCE [LARGE SCALE GENOMIC DNA]</scope>
</reference>
<evidence type="ECO:0000313" key="5">
    <source>
        <dbReference type="EMBL" id="VVA92740.1"/>
    </source>
</evidence>
<proteinExistence type="inferred from homology"/>
<protein>
    <recommendedName>
        <fullName evidence="4">Remorin C-terminal domain-containing protein</fullName>
    </recommendedName>
</protein>
<evidence type="ECO:0000256" key="1">
    <source>
        <dbReference type="ARBA" id="ARBA00005711"/>
    </source>
</evidence>
<feature type="region of interest" description="Disordered" evidence="3">
    <location>
        <begin position="1"/>
        <end position="27"/>
    </location>
</feature>
<dbReference type="AlphaFoldDB" id="A0A565AUH9"/>
<feature type="coiled-coil region" evidence="2">
    <location>
        <begin position="475"/>
        <end position="517"/>
    </location>
</feature>
<feature type="region of interest" description="Disordered" evidence="3">
    <location>
        <begin position="46"/>
        <end position="96"/>
    </location>
</feature>
<dbReference type="InterPro" id="IPR005516">
    <property type="entry name" value="Remorin_C"/>
</dbReference>
<dbReference type="Proteomes" id="UP000489600">
    <property type="component" value="Unassembled WGS sequence"/>
</dbReference>
<evidence type="ECO:0000256" key="2">
    <source>
        <dbReference type="SAM" id="Coils"/>
    </source>
</evidence>
<feature type="compositionally biased region" description="Basic and acidic residues" evidence="3">
    <location>
        <begin position="361"/>
        <end position="371"/>
    </location>
</feature>
<dbReference type="PANTHER" id="PTHR31471:SF13">
    <property type="entry name" value="REMORIN FAMILY PROTEIN"/>
    <property type="match status" value="1"/>
</dbReference>
<evidence type="ECO:0000259" key="4">
    <source>
        <dbReference type="Pfam" id="PF03763"/>
    </source>
</evidence>
<evidence type="ECO:0000313" key="6">
    <source>
        <dbReference type="Proteomes" id="UP000489600"/>
    </source>
</evidence>
<evidence type="ECO:0000256" key="3">
    <source>
        <dbReference type="SAM" id="MobiDB-lite"/>
    </source>
</evidence>
<keyword evidence="6" id="KW-1185">Reference proteome</keyword>